<keyword evidence="2" id="KW-1185">Reference proteome</keyword>
<sequence length="71" mass="8045">MTDVTCNEKAAETNWRVLVHSLPCETETTREQLELSWIKTIQVAIKCRPTTARETSTECISITSGGHLRRI</sequence>
<evidence type="ECO:0000313" key="2">
    <source>
        <dbReference type="Proteomes" id="UP000194127"/>
    </source>
</evidence>
<accession>A0A1X6NE32</accession>
<dbReference type="RefSeq" id="XP_024343427.1">
    <property type="nucleotide sequence ID" value="XM_024478441.1"/>
</dbReference>
<proteinExistence type="predicted"/>
<name>A0A1X6NE32_9APHY</name>
<protein>
    <submittedName>
        <fullName evidence="1">Uncharacterized protein</fullName>
    </submittedName>
</protein>
<dbReference type="Proteomes" id="UP000194127">
    <property type="component" value="Unassembled WGS sequence"/>
</dbReference>
<dbReference type="AlphaFoldDB" id="A0A1X6NE32"/>
<evidence type="ECO:0000313" key="1">
    <source>
        <dbReference type="EMBL" id="OSX66633.1"/>
    </source>
</evidence>
<organism evidence="1 2">
    <name type="scientific">Postia placenta MAD-698-R-SB12</name>
    <dbReference type="NCBI Taxonomy" id="670580"/>
    <lineage>
        <taxon>Eukaryota</taxon>
        <taxon>Fungi</taxon>
        <taxon>Dikarya</taxon>
        <taxon>Basidiomycota</taxon>
        <taxon>Agaricomycotina</taxon>
        <taxon>Agaricomycetes</taxon>
        <taxon>Polyporales</taxon>
        <taxon>Adustoporiaceae</taxon>
        <taxon>Rhodonia</taxon>
    </lineage>
</organism>
<gene>
    <name evidence="1" type="ORF">POSPLADRAFT_1044007</name>
</gene>
<reference evidence="1 2" key="1">
    <citation type="submission" date="2017-04" db="EMBL/GenBank/DDBJ databases">
        <title>Genome Sequence of the Model Brown-Rot Fungus Postia placenta SB12.</title>
        <authorList>
            <consortium name="DOE Joint Genome Institute"/>
            <person name="Gaskell J."/>
            <person name="Kersten P."/>
            <person name="Larrondo L.F."/>
            <person name="Canessa P."/>
            <person name="Martinez D."/>
            <person name="Hibbett D."/>
            <person name="Schmoll M."/>
            <person name="Kubicek C.P."/>
            <person name="Martinez A.T."/>
            <person name="Yadav J."/>
            <person name="Master E."/>
            <person name="Magnuson J.K."/>
            <person name="James T."/>
            <person name="Yaver D."/>
            <person name="Berka R."/>
            <person name="Labutti K."/>
            <person name="Lipzen A."/>
            <person name="Aerts A."/>
            <person name="Barry K."/>
            <person name="Henrissat B."/>
            <person name="Blanchette R."/>
            <person name="Grigoriev I."/>
            <person name="Cullen D."/>
        </authorList>
    </citation>
    <scope>NUCLEOTIDE SEQUENCE [LARGE SCALE GENOMIC DNA]</scope>
    <source>
        <strain evidence="1 2">MAD-698-R-SB12</strain>
    </source>
</reference>
<dbReference type="EMBL" id="KZ110592">
    <property type="protein sequence ID" value="OSX66633.1"/>
    <property type="molecule type" value="Genomic_DNA"/>
</dbReference>
<dbReference type="GeneID" id="36323391"/>